<sequence length="128" mass="13880">MNKVLKKQLYISKWKFWSRDGHFWGGWGPSLPWLSTSECILPEGSWDTLLCSPAQAAYLLLMRGGERRHMGGGGSILLGGVKRLGSSLGRGAKTAVAHSGPSSVWRIPPSMCFRAFSASSGFSNSTYA</sequence>
<dbReference type="AlphaFoldDB" id="A0A8D2JL71"/>
<proteinExistence type="predicted"/>
<evidence type="ECO:0000313" key="2">
    <source>
        <dbReference type="Proteomes" id="UP000694545"/>
    </source>
</evidence>
<accession>A0A8D2JL71</accession>
<organism evidence="1 2">
    <name type="scientific">Varanus komodoensis</name>
    <name type="common">Komodo dragon</name>
    <dbReference type="NCBI Taxonomy" id="61221"/>
    <lineage>
        <taxon>Eukaryota</taxon>
        <taxon>Metazoa</taxon>
        <taxon>Chordata</taxon>
        <taxon>Craniata</taxon>
        <taxon>Vertebrata</taxon>
        <taxon>Euteleostomi</taxon>
        <taxon>Lepidosauria</taxon>
        <taxon>Squamata</taxon>
        <taxon>Bifurcata</taxon>
        <taxon>Unidentata</taxon>
        <taxon>Episquamata</taxon>
        <taxon>Toxicofera</taxon>
        <taxon>Anguimorpha</taxon>
        <taxon>Paleoanguimorpha</taxon>
        <taxon>Varanoidea</taxon>
        <taxon>Varanidae</taxon>
        <taxon>Varanus</taxon>
    </lineage>
</organism>
<dbReference type="Proteomes" id="UP000694545">
    <property type="component" value="Unplaced"/>
</dbReference>
<keyword evidence="2" id="KW-1185">Reference proteome</keyword>
<name>A0A8D2JL71_VARKO</name>
<dbReference type="Ensembl" id="ENSVKKT00000012409.1">
    <property type="protein sequence ID" value="ENSVKKP00000012123.1"/>
    <property type="gene ID" value="ENSVKKG00000008427.1"/>
</dbReference>
<reference evidence="1" key="1">
    <citation type="submission" date="2025-08" db="UniProtKB">
        <authorList>
            <consortium name="Ensembl"/>
        </authorList>
    </citation>
    <scope>IDENTIFICATION</scope>
</reference>
<protein>
    <submittedName>
        <fullName evidence="1">Uncharacterized protein</fullName>
    </submittedName>
</protein>
<evidence type="ECO:0000313" key="1">
    <source>
        <dbReference type="Ensembl" id="ENSVKKP00000012123.1"/>
    </source>
</evidence>
<reference evidence="1" key="2">
    <citation type="submission" date="2025-09" db="UniProtKB">
        <authorList>
            <consortium name="Ensembl"/>
        </authorList>
    </citation>
    <scope>IDENTIFICATION</scope>
</reference>